<keyword evidence="4" id="KW-1185">Reference proteome</keyword>
<evidence type="ECO:0000259" key="2">
    <source>
        <dbReference type="Pfam" id="PF21738"/>
    </source>
</evidence>
<sequence length="583" mass="67448">MSFVSSLNSSNEESMIESDNDYNNKSMNNEVKLVKKQNTRSKIKKQVKSNKNKTMARKNISYLDNIESLLKNEKIETDIINTITVKQGDNLINVKSPTDEKSSEYWTISHYKLENIKNVDIKNRWKKAECSLKVTITDQAKDQELKNNLLEVVQTIFTRFMSDPKRKIDVNVMYSGYVGNDLLRTKETNEEMSLLVFYVTAGYTDDCRITQIEYHSFLPYSTSALSNNDEVRIALHNTESYTLPCESYIYIEGTITKPAEITDDIRFLNNGLAFLLSEMKYEINGIQIQKLANPGITTTLKGYYSYNKSNITSHHNTAWDNDIENVNKDFIESDMFNGCINLKDLFGFCEDYKRILINCNQQLILNRASIDINAIKQYKNNKVVTDASKLKDVKINIKKILWRMPIVKVSDKEKIKLLKVVNNQKPLTLKTSNKLEKPRYVIIGFQTDRKNSSNKSMSFFDHCKIKNLKVYLNAEVFPYEDFQCDFTKNKIGTLYHAYTEFQKSYYGHDNITPLLSRSDFKNLSPIIIVDMSRQNDNVKTPTVDLRIEIETDTPFPASTSAYCLILHDQIITYNPFNGEVRTL</sequence>
<proteinExistence type="predicted"/>
<dbReference type="InterPro" id="IPR049512">
    <property type="entry name" value="DJR-like_dom"/>
</dbReference>
<dbReference type="PANTHER" id="PTHR36159">
    <property type="entry name" value="PROTEIN CBG23766"/>
    <property type="match status" value="1"/>
</dbReference>
<reference evidence="3 4" key="1">
    <citation type="submission" date="2019-08" db="EMBL/GenBank/DDBJ databases">
        <title>The genome of the soybean aphid Biotype 1, its phylome, world population structure and adaptation to the North American continent.</title>
        <authorList>
            <person name="Giordano R."/>
            <person name="Donthu R.K."/>
            <person name="Hernandez A.G."/>
            <person name="Wright C.L."/>
            <person name="Zimin A.V."/>
        </authorList>
    </citation>
    <scope>NUCLEOTIDE SEQUENCE [LARGE SCALE GENOMIC DNA]</scope>
    <source>
        <tissue evidence="3">Whole aphids</tissue>
    </source>
</reference>
<dbReference type="EMBL" id="VYZN01000077">
    <property type="protein sequence ID" value="KAE9523736.1"/>
    <property type="molecule type" value="Genomic_DNA"/>
</dbReference>
<evidence type="ECO:0000313" key="3">
    <source>
        <dbReference type="EMBL" id="KAE9523736.1"/>
    </source>
</evidence>
<accession>A0A6G0SZC7</accession>
<gene>
    <name evidence="3" type="ORF">AGLY_015877</name>
</gene>
<dbReference type="OrthoDB" id="6602770at2759"/>
<name>A0A6G0SZC7_APHGL</name>
<evidence type="ECO:0000313" key="4">
    <source>
        <dbReference type="Proteomes" id="UP000475862"/>
    </source>
</evidence>
<organism evidence="3 4">
    <name type="scientific">Aphis glycines</name>
    <name type="common">Soybean aphid</name>
    <dbReference type="NCBI Taxonomy" id="307491"/>
    <lineage>
        <taxon>Eukaryota</taxon>
        <taxon>Metazoa</taxon>
        <taxon>Ecdysozoa</taxon>
        <taxon>Arthropoda</taxon>
        <taxon>Hexapoda</taxon>
        <taxon>Insecta</taxon>
        <taxon>Pterygota</taxon>
        <taxon>Neoptera</taxon>
        <taxon>Paraneoptera</taxon>
        <taxon>Hemiptera</taxon>
        <taxon>Sternorrhyncha</taxon>
        <taxon>Aphidomorpha</taxon>
        <taxon>Aphidoidea</taxon>
        <taxon>Aphididae</taxon>
        <taxon>Aphidini</taxon>
        <taxon>Aphis</taxon>
        <taxon>Aphis</taxon>
    </lineage>
</organism>
<dbReference type="Pfam" id="PF21738">
    <property type="entry name" value="DJR-like_dom"/>
    <property type="match status" value="1"/>
</dbReference>
<feature type="region of interest" description="Disordered" evidence="1">
    <location>
        <begin position="1"/>
        <end position="28"/>
    </location>
</feature>
<dbReference type="AlphaFoldDB" id="A0A6G0SZC7"/>
<feature type="compositionally biased region" description="Polar residues" evidence="1">
    <location>
        <begin position="1"/>
        <end position="13"/>
    </location>
</feature>
<comment type="caution">
    <text evidence="3">The sequence shown here is derived from an EMBL/GenBank/DDBJ whole genome shotgun (WGS) entry which is preliminary data.</text>
</comment>
<protein>
    <recommendedName>
        <fullName evidence="2">Double jelly roll-like domain-containing protein</fullName>
    </recommendedName>
</protein>
<feature type="domain" description="Double jelly roll-like" evidence="2">
    <location>
        <begin position="426"/>
        <end position="571"/>
    </location>
</feature>
<dbReference type="Proteomes" id="UP000475862">
    <property type="component" value="Unassembled WGS sequence"/>
</dbReference>
<evidence type="ECO:0000256" key="1">
    <source>
        <dbReference type="SAM" id="MobiDB-lite"/>
    </source>
</evidence>
<dbReference type="PANTHER" id="PTHR36159:SF1">
    <property type="entry name" value="RETROVIRUS-RELATED POL POLYPROTEIN FROM TRANSPOSON 412-LIKE PROTEIN"/>
    <property type="match status" value="1"/>
</dbReference>